<protein>
    <recommendedName>
        <fullName evidence="7">Peptidase M48 domain-containing protein</fullName>
    </recommendedName>
</protein>
<evidence type="ECO:0000256" key="2">
    <source>
        <dbReference type="ARBA" id="ARBA00022723"/>
    </source>
</evidence>
<accession>A0A8T0MV08</accession>
<evidence type="ECO:0000256" key="6">
    <source>
        <dbReference type="RuleBase" id="RU003983"/>
    </source>
</evidence>
<keyword evidence="9" id="KW-1185">Reference proteome</keyword>
<keyword evidence="3 6" id="KW-0378">Hydrolase</keyword>
<dbReference type="InterPro" id="IPR051156">
    <property type="entry name" value="Mito/Outer_Membr_Metalloprot"/>
</dbReference>
<dbReference type="GO" id="GO:0016020">
    <property type="term" value="C:membrane"/>
    <property type="evidence" value="ECO:0007669"/>
    <property type="project" value="TreeGrafter"/>
</dbReference>
<evidence type="ECO:0000256" key="5">
    <source>
        <dbReference type="ARBA" id="ARBA00023049"/>
    </source>
</evidence>
<dbReference type="Pfam" id="PF01435">
    <property type="entry name" value="Peptidase_M48"/>
    <property type="match status" value="1"/>
</dbReference>
<evidence type="ECO:0000259" key="7">
    <source>
        <dbReference type="Pfam" id="PF01435"/>
    </source>
</evidence>
<keyword evidence="2" id="KW-0479">Metal-binding</keyword>
<dbReference type="GO" id="GO:0046872">
    <property type="term" value="F:metal ion binding"/>
    <property type="evidence" value="ECO:0007669"/>
    <property type="project" value="UniProtKB-KW"/>
</dbReference>
<reference evidence="8" key="1">
    <citation type="submission" date="2020-05" db="EMBL/GenBank/DDBJ databases">
        <title>WGS assembly of Panicum virgatum.</title>
        <authorList>
            <person name="Lovell J.T."/>
            <person name="Jenkins J."/>
            <person name="Shu S."/>
            <person name="Juenger T.E."/>
            <person name="Schmutz J."/>
        </authorList>
    </citation>
    <scope>NUCLEOTIDE SEQUENCE</scope>
    <source>
        <strain evidence="8">AP13</strain>
    </source>
</reference>
<evidence type="ECO:0000313" key="8">
    <source>
        <dbReference type="EMBL" id="KAG2539309.1"/>
    </source>
</evidence>
<organism evidence="8 9">
    <name type="scientific">Panicum virgatum</name>
    <name type="common">Blackwell switchgrass</name>
    <dbReference type="NCBI Taxonomy" id="38727"/>
    <lineage>
        <taxon>Eukaryota</taxon>
        <taxon>Viridiplantae</taxon>
        <taxon>Streptophyta</taxon>
        <taxon>Embryophyta</taxon>
        <taxon>Tracheophyta</taxon>
        <taxon>Spermatophyta</taxon>
        <taxon>Magnoliopsida</taxon>
        <taxon>Liliopsida</taxon>
        <taxon>Poales</taxon>
        <taxon>Poaceae</taxon>
        <taxon>PACMAD clade</taxon>
        <taxon>Panicoideae</taxon>
        <taxon>Panicodae</taxon>
        <taxon>Paniceae</taxon>
        <taxon>Panicinae</taxon>
        <taxon>Panicum</taxon>
        <taxon>Panicum sect. Hiantes</taxon>
    </lineage>
</organism>
<dbReference type="GO" id="GO:0004222">
    <property type="term" value="F:metalloendopeptidase activity"/>
    <property type="evidence" value="ECO:0007669"/>
    <property type="project" value="InterPro"/>
</dbReference>
<keyword evidence="5 6" id="KW-0482">Metalloprotease</keyword>
<dbReference type="Proteomes" id="UP000823388">
    <property type="component" value="Chromosome 9N"/>
</dbReference>
<comment type="cofactor">
    <cofactor evidence="6">
        <name>Zn(2+)</name>
        <dbReference type="ChEBI" id="CHEBI:29105"/>
    </cofactor>
    <text evidence="6">Binds 1 zinc ion per subunit.</text>
</comment>
<feature type="domain" description="Peptidase M48" evidence="7">
    <location>
        <begin position="72"/>
        <end position="219"/>
    </location>
</feature>
<dbReference type="GO" id="GO:0051603">
    <property type="term" value="P:proteolysis involved in protein catabolic process"/>
    <property type="evidence" value="ECO:0007669"/>
    <property type="project" value="TreeGrafter"/>
</dbReference>
<proteinExistence type="inferred from homology"/>
<sequence>MLPQNHPQTIRVRRIAAPLIATACECDGKSCFGFGGRRRSLLERIRWFPVNGGGGVDWRVDVVAGKEGPYSLSNGIVRVSTGWLEYTRSTDADVAVVLGHEVAHVIARHGLQVRRNSFWVGFLVNFAVELLNVPRDRFTEDNWEFIFIRPWYLRAEFEADHIGLLLLAAAGYDPRSALTMFEKVREMVEGRHSVSDDDDDHAIWSTHPPLTERIRRLSQAKAMDEALDLYSQALRSGKGKHTQPLDSWSSTFAFGLS</sequence>
<evidence type="ECO:0000256" key="4">
    <source>
        <dbReference type="ARBA" id="ARBA00022833"/>
    </source>
</evidence>
<name>A0A8T0MV08_PANVG</name>
<dbReference type="PANTHER" id="PTHR22726">
    <property type="entry name" value="METALLOENDOPEPTIDASE OMA1"/>
    <property type="match status" value="1"/>
</dbReference>
<dbReference type="AlphaFoldDB" id="A0A8T0MV08"/>
<comment type="caution">
    <text evidence="8">The sequence shown here is derived from an EMBL/GenBank/DDBJ whole genome shotgun (WGS) entry which is preliminary data.</text>
</comment>
<evidence type="ECO:0000256" key="1">
    <source>
        <dbReference type="ARBA" id="ARBA00022670"/>
    </source>
</evidence>
<keyword evidence="4 6" id="KW-0862">Zinc</keyword>
<dbReference type="EMBL" id="CM029054">
    <property type="protein sequence ID" value="KAG2539309.1"/>
    <property type="molecule type" value="Genomic_DNA"/>
</dbReference>
<comment type="similarity">
    <text evidence="6">Belongs to the peptidase M48 family.</text>
</comment>
<dbReference type="InterPro" id="IPR001915">
    <property type="entry name" value="Peptidase_M48"/>
</dbReference>
<evidence type="ECO:0000256" key="3">
    <source>
        <dbReference type="ARBA" id="ARBA00022801"/>
    </source>
</evidence>
<dbReference type="PANTHER" id="PTHR22726:SF1">
    <property type="entry name" value="METALLOENDOPEPTIDASE OMA1, MITOCHONDRIAL"/>
    <property type="match status" value="1"/>
</dbReference>
<evidence type="ECO:0000313" key="9">
    <source>
        <dbReference type="Proteomes" id="UP000823388"/>
    </source>
</evidence>
<gene>
    <name evidence="8" type="ORF">PVAP13_9NG460300</name>
</gene>
<keyword evidence="1 6" id="KW-0645">Protease</keyword>